<feature type="domain" description="Type II/III secretion system secretin-like" evidence="3">
    <location>
        <begin position="266"/>
        <end position="426"/>
    </location>
</feature>
<dbReference type="OrthoDB" id="9775455at2"/>
<dbReference type="RefSeq" id="WP_053411028.1">
    <property type="nucleotide sequence ID" value="NZ_DAIPHI010000014.1"/>
</dbReference>
<dbReference type="PATRIC" id="fig|171383.3.peg.4335"/>
<dbReference type="PRINTS" id="PR00811">
    <property type="entry name" value="BCTERIALGSPD"/>
</dbReference>
<dbReference type="Proteomes" id="UP000037530">
    <property type="component" value="Unassembled WGS sequence"/>
</dbReference>
<comment type="similarity">
    <text evidence="1">Belongs to the bacterial secretin family.</text>
</comment>
<dbReference type="InterPro" id="IPR050810">
    <property type="entry name" value="Bact_Secretion_Sys_Channel"/>
</dbReference>
<gene>
    <name evidence="5" type="ORF">AKJ31_21240</name>
</gene>
<dbReference type="InterPro" id="IPR004846">
    <property type="entry name" value="T2SS/T3SS_dom"/>
</dbReference>
<evidence type="ECO:0000259" key="4">
    <source>
        <dbReference type="Pfam" id="PF13629"/>
    </source>
</evidence>
<evidence type="ECO:0000313" key="6">
    <source>
        <dbReference type="Proteomes" id="UP000037530"/>
    </source>
</evidence>
<evidence type="ECO:0000256" key="1">
    <source>
        <dbReference type="RuleBase" id="RU004003"/>
    </source>
</evidence>
<dbReference type="Pfam" id="PF00263">
    <property type="entry name" value="Secretin"/>
    <property type="match status" value="1"/>
</dbReference>
<keyword evidence="6" id="KW-1185">Reference proteome</keyword>
<dbReference type="InterPro" id="IPR032789">
    <property type="entry name" value="T2SS-T3SS_pil_N"/>
</dbReference>
<evidence type="ECO:0000259" key="3">
    <source>
        <dbReference type="Pfam" id="PF00263"/>
    </source>
</evidence>
<name>A0A0M0HUC9_9VIBR</name>
<dbReference type="Pfam" id="PF13629">
    <property type="entry name" value="T2SS-T3SS_pil_N"/>
    <property type="match status" value="1"/>
</dbReference>
<dbReference type="STRING" id="171383.AKJ31_21240"/>
<evidence type="ECO:0000313" key="5">
    <source>
        <dbReference type="EMBL" id="KOO05669.1"/>
    </source>
</evidence>
<organism evidence="5 6">
    <name type="scientific">Vibrio hepatarius</name>
    <dbReference type="NCBI Taxonomy" id="171383"/>
    <lineage>
        <taxon>Bacteria</taxon>
        <taxon>Pseudomonadati</taxon>
        <taxon>Pseudomonadota</taxon>
        <taxon>Gammaproteobacteria</taxon>
        <taxon>Vibrionales</taxon>
        <taxon>Vibrionaceae</taxon>
        <taxon>Vibrio</taxon>
        <taxon>Vibrio oreintalis group</taxon>
    </lineage>
</organism>
<comment type="caution">
    <text evidence="5">The sequence shown here is derived from an EMBL/GenBank/DDBJ whole genome shotgun (WGS) entry which is preliminary data.</text>
</comment>
<dbReference type="PANTHER" id="PTHR30332:SF17">
    <property type="entry name" value="TYPE IV PILIATION SYSTEM PROTEIN DR_0774-RELATED"/>
    <property type="match status" value="1"/>
</dbReference>
<proteinExistence type="inferred from homology"/>
<accession>A0A0M0HUC9</accession>
<reference evidence="6" key="1">
    <citation type="submission" date="2015-08" db="EMBL/GenBank/DDBJ databases">
        <title>Vibrio galatheae sp. nov., a novel member of the Vibrionaceae family isolated from the Solomon Islands.</title>
        <authorList>
            <person name="Giubergia S."/>
            <person name="Machado H."/>
            <person name="Mateiu R.V."/>
            <person name="Gram L."/>
        </authorList>
    </citation>
    <scope>NUCLEOTIDE SEQUENCE [LARGE SCALE GENOMIC DNA]</scope>
    <source>
        <strain evidence="6">DSM 19134</strain>
    </source>
</reference>
<dbReference type="GO" id="GO:0015627">
    <property type="term" value="C:type II protein secretion system complex"/>
    <property type="evidence" value="ECO:0007669"/>
    <property type="project" value="TreeGrafter"/>
</dbReference>
<dbReference type="EMBL" id="LHPI01000035">
    <property type="protein sequence ID" value="KOO05669.1"/>
    <property type="molecule type" value="Genomic_DNA"/>
</dbReference>
<dbReference type="PANTHER" id="PTHR30332">
    <property type="entry name" value="PROBABLE GENERAL SECRETION PATHWAY PROTEIN D"/>
    <property type="match status" value="1"/>
</dbReference>
<evidence type="ECO:0000256" key="2">
    <source>
        <dbReference type="SAM" id="MobiDB-lite"/>
    </source>
</evidence>
<dbReference type="GO" id="GO:0009306">
    <property type="term" value="P:protein secretion"/>
    <property type="evidence" value="ECO:0007669"/>
    <property type="project" value="InterPro"/>
</dbReference>
<feature type="compositionally biased region" description="Gly residues" evidence="2">
    <location>
        <begin position="166"/>
        <end position="175"/>
    </location>
</feature>
<feature type="region of interest" description="Disordered" evidence="2">
    <location>
        <begin position="153"/>
        <end position="175"/>
    </location>
</feature>
<dbReference type="InterPro" id="IPR001775">
    <property type="entry name" value="GspD/PilQ"/>
</dbReference>
<protein>
    <submittedName>
        <fullName evidence="5">Secretin</fullName>
    </submittedName>
</protein>
<sequence length="474" mass="50887">MSLLRNFILYVSLALFASPWAVAASQTLNLTINQNRLITVGDDVKDIFVSDPELVVVHAPSNRHVMVSGKALGETDILVLGDNARTLAHYKIVVAADLSELERAVQHAFPDAQVTFVHNKGAIVAMGEVANALQAHEILSMASGFAKGLQEVDEQTLAAPTSESGSSGGRGEGMAKPGGGMGVYPLVVNQLKTAGSAQVNISVRIVEMERSTSEQLGLRWSSIGNMRWGTWDTLQTALGVTPGNKFPANTLPDGNGQHGLNVIIDALVEDSLVNVLAEPNLTAKSGEAATFMSGGEFPFPVDNSDDGVSIEFKRFGISLELTPTVLSNKQISLTVAPEVSTLSREHSVSIAGVEVPGIESRRATTTIELADGQSFALAGLVRTYQDHKIEALPFLGEIPFLAPLFSSNSFKNSESELVIIATAHLVEPTSDPSELTTPLDRFRPANRFERLFLRDMGDDHDASQRLFGNYGYNY</sequence>
<dbReference type="AlphaFoldDB" id="A0A0M0HUC9"/>
<feature type="domain" description="Pilus formation protein N-terminal" evidence="4">
    <location>
        <begin position="25"/>
        <end position="95"/>
    </location>
</feature>